<evidence type="ECO:0000256" key="4">
    <source>
        <dbReference type="ARBA" id="ARBA00022825"/>
    </source>
</evidence>
<dbReference type="OrthoDB" id="9798386at2"/>
<feature type="compositionally biased region" description="Polar residues" evidence="7">
    <location>
        <begin position="304"/>
        <end position="313"/>
    </location>
</feature>
<evidence type="ECO:0000256" key="1">
    <source>
        <dbReference type="ARBA" id="ARBA00011073"/>
    </source>
</evidence>
<dbReference type="CDD" id="cd07487">
    <property type="entry name" value="Peptidases_S8_1"/>
    <property type="match status" value="1"/>
</dbReference>
<feature type="region of interest" description="Disordered" evidence="7">
    <location>
        <begin position="295"/>
        <end position="318"/>
    </location>
</feature>
<comment type="caution">
    <text evidence="9">The sequence shown here is derived from an EMBL/GenBank/DDBJ whole genome shotgun (WGS) entry which is preliminary data.</text>
</comment>
<evidence type="ECO:0000256" key="2">
    <source>
        <dbReference type="ARBA" id="ARBA00022670"/>
    </source>
</evidence>
<name>A0A3A1VI59_9BACL</name>
<gene>
    <name evidence="9" type="ORF">D3P08_04365</name>
</gene>
<organism evidence="9 10">
    <name type="scientific">Paenibacillus nanensis</name>
    <dbReference type="NCBI Taxonomy" id="393251"/>
    <lineage>
        <taxon>Bacteria</taxon>
        <taxon>Bacillati</taxon>
        <taxon>Bacillota</taxon>
        <taxon>Bacilli</taxon>
        <taxon>Bacillales</taxon>
        <taxon>Paenibacillaceae</taxon>
        <taxon>Paenibacillus</taxon>
    </lineage>
</organism>
<dbReference type="Proteomes" id="UP000266482">
    <property type="component" value="Unassembled WGS sequence"/>
</dbReference>
<feature type="region of interest" description="Disordered" evidence="7">
    <location>
        <begin position="1"/>
        <end position="21"/>
    </location>
</feature>
<dbReference type="EMBL" id="QXQA01000002">
    <property type="protein sequence ID" value="RIX59392.1"/>
    <property type="molecule type" value="Genomic_DNA"/>
</dbReference>
<keyword evidence="3 6" id="KW-0378">Hydrolase</keyword>
<protein>
    <submittedName>
        <fullName evidence="9">Peptidase S8</fullName>
    </submittedName>
</protein>
<comment type="similarity">
    <text evidence="1 6">Belongs to the peptidase S8 family.</text>
</comment>
<keyword evidence="2 6" id="KW-0645">Protease</keyword>
<dbReference type="GO" id="GO:0006508">
    <property type="term" value="P:proteolysis"/>
    <property type="evidence" value="ECO:0007669"/>
    <property type="project" value="UniProtKB-KW"/>
</dbReference>
<dbReference type="Pfam" id="PF00082">
    <property type="entry name" value="Peptidase_S8"/>
    <property type="match status" value="1"/>
</dbReference>
<dbReference type="InterPro" id="IPR050131">
    <property type="entry name" value="Peptidase_S8_subtilisin-like"/>
</dbReference>
<keyword evidence="10" id="KW-1185">Reference proteome</keyword>
<proteinExistence type="inferred from homology"/>
<dbReference type="InterPro" id="IPR015500">
    <property type="entry name" value="Peptidase_S8_subtilisin-rel"/>
</dbReference>
<feature type="active site" description="Charge relay system" evidence="5 6">
    <location>
        <position position="385"/>
    </location>
</feature>
<evidence type="ECO:0000256" key="7">
    <source>
        <dbReference type="SAM" id="MobiDB-lite"/>
    </source>
</evidence>
<dbReference type="Gene3D" id="3.40.50.200">
    <property type="entry name" value="Peptidase S8/S53 domain"/>
    <property type="match status" value="1"/>
</dbReference>
<feature type="region of interest" description="Disordered" evidence="7">
    <location>
        <begin position="188"/>
        <end position="210"/>
    </location>
</feature>
<keyword evidence="4 6" id="KW-0720">Serine protease</keyword>
<evidence type="ECO:0000259" key="8">
    <source>
        <dbReference type="Pfam" id="PF00082"/>
    </source>
</evidence>
<dbReference type="PROSITE" id="PS00136">
    <property type="entry name" value="SUBTILASE_ASP"/>
    <property type="match status" value="1"/>
</dbReference>
<evidence type="ECO:0000256" key="3">
    <source>
        <dbReference type="ARBA" id="ARBA00022801"/>
    </source>
</evidence>
<evidence type="ECO:0000313" key="10">
    <source>
        <dbReference type="Proteomes" id="UP000266482"/>
    </source>
</evidence>
<dbReference type="PANTHER" id="PTHR43806:SF65">
    <property type="entry name" value="SERINE PROTEASE APRX"/>
    <property type="match status" value="1"/>
</dbReference>
<dbReference type="PRINTS" id="PR00723">
    <property type="entry name" value="SUBTILISIN"/>
</dbReference>
<dbReference type="InterPro" id="IPR023827">
    <property type="entry name" value="Peptidase_S8_Asp-AS"/>
</dbReference>
<feature type="active site" description="Charge relay system" evidence="5 6">
    <location>
        <position position="193"/>
    </location>
</feature>
<dbReference type="AlphaFoldDB" id="A0A3A1VI59"/>
<sequence length="457" mass="49710">MDKRQPLPSHTSEHTMLERSERMKTNRLSWLVRHSSLMNPPLRNLVRKMHRHGNKNRKVRVIVQFQKKLTSSSIQALQKQLGASELPVKRRIAFLNCIASDVSLTCLKRMCGCKGIQKIYLDGVKKVSLTVATPSIGSAAGRRLKGIDGRGINVGVIDTGVYPHPDLTRPRNRIVAFKDFVRGRRRPYDDNGHGTHLAGDIAGNGRSSRGKIRGPAPGAGIVAIKAFNSAGDAYDSTIIRAIEWSIRNRKRLGLRVLTLSFGGTATTRCSEDPLCQAVEKAVRAGIVVVTAAGNSGPKRGSIESPGNSPSAITVGSVDDRRSIRQSDDNITFYSSRGPAAGGVAKPDLVAPGESITSLRAPRSRQDRETPHLRVGRHYFLLSGTSVSAAIVAGAAAQLLQQRPTLTPRQVKSILKRHASPLPFSPNAVGSGEVNVRFLLRNAGRRPRLSSMRNRLKI</sequence>
<feature type="region of interest" description="Disordered" evidence="7">
    <location>
        <begin position="343"/>
        <end position="369"/>
    </location>
</feature>
<dbReference type="SUPFAM" id="SSF52743">
    <property type="entry name" value="Subtilisin-like"/>
    <property type="match status" value="1"/>
</dbReference>
<feature type="domain" description="Peptidase S8/S53" evidence="8">
    <location>
        <begin position="149"/>
        <end position="428"/>
    </location>
</feature>
<dbReference type="PROSITE" id="PS51892">
    <property type="entry name" value="SUBTILASE"/>
    <property type="match status" value="1"/>
</dbReference>
<reference evidence="9 10" key="1">
    <citation type="submission" date="2018-09" db="EMBL/GenBank/DDBJ databases">
        <title>Paenibacillus aracenensis nov. sp. isolated from a cave in southern Spain.</title>
        <authorList>
            <person name="Jurado V."/>
            <person name="Gutierrez-Patricio S."/>
            <person name="Gonzalez-Pimentel J.L."/>
            <person name="Miller A.Z."/>
            <person name="Laiz L."/>
            <person name="Saiz-Jimenez C."/>
        </authorList>
    </citation>
    <scope>NUCLEOTIDE SEQUENCE [LARGE SCALE GENOMIC DNA]</scope>
    <source>
        <strain evidence="9 10">DSM 22867</strain>
    </source>
</reference>
<evidence type="ECO:0000313" key="9">
    <source>
        <dbReference type="EMBL" id="RIX59392.1"/>
    </source>
</evidence>
<dbReference type="GO" id="GO:0004252">
    <property type="term" value="F:serine-type endopeptidase activity"/>
    <property type="evidence" value="ECO:0007669"/>
    <property type="project" value="UniProtKB-UniRule"/>
</dbReference>
<feature type="active site" description="Charge relay system" evidence="5 6">
    <location>
        <position position="158"/>
    </location>
</feature>
<dbReference type="InterPro" id="IPR000209">
    <property type="entry name" value="Peptidase_S8/S53_dom"/>
</dbReference>
<dbReference type="InterPro" id="IPR036852">
    <property type="entry name" value="Peptidase_S8/S53_dom_sf"/>
</dbReference>
<evidence type="ECO:0000256" key="6">
    <source>
        <dbReference type="PROSITE-ProRule" id="PRU01240"/>
    </source>
</evidence>
<accession>A0A3A1VI59</accession>
<evidence type="ECO:0000256" key="5">
    <source>
        <dbReference type="PIRSR" id="PIRSR615500-1"/>
    </source>
</evidence>
<dbReference type="PANTHER" id="PTHR43806">
    <property type="entry name" value="PEPTIDASE S8"/>
    <property type="match status" value="1"/>
</dbReference>